<dbReference type="Gene3D" id="2.60.40.3500">
    <property type="match status" value="1"/>
</dbReference>
<dbReference type="AlphaFoldDB" id="A0A6B3N8A8"/>
<proteinExistence type="predicted"/>
<name>A0A6B3N8A8_9CYAN</name>
<dbReference type="EMBL" id="JAAHFQ010000354">
    <property type="protein sequence ID" value="NER29359.1"/>
    <property type="molecule type" value="Genomic_DNA"/>
</dbReference>
<dbReference type="InterPro" id="IPR050695">
    <property type="entry name" value="N-acetylmuramoyl_amidase_3"/>
</dbReference>
<comment type="caution">
    <text evidence="3">The sequence shown here is derived from an EMBL/GenBank/DDBJ whole genome shotgun (WGS) entry which is preliminary data.</text>
</comment>
<reference evidence="3" key="1">
    <citation type="submission" date="2019-11" db="EMBL/GenBank/DDBJ databases">
        <title>Genomic insights into an expanded diversity of filamentous marine cyanobacteria reveals the extraordinary biosynthetic potential of Moorea and Okeania.</title>
        <authorList>
            <person name="Ferreira Leao T."/>
            <person name="Wang M."/>
            <person name="Moss N."/>
            <person name="Da Silva R."/>
            <person name="Sanders J."/>
            <person name="Nurk S."/>
            <person name="Gurevich A."/>
            <person name="Humphrey G."/>
            <person name="Reher R."/>
            <person name="Zhu Q."/>
            <person name="Belda-Ferre P."/>
            <person name="Glukhov E."/>
            <person name="Rex R."/>
            <person name="Dorrestein P.C."/>
            <person name="Knight R."/>
            <person name="Pevzner P."/>
            <person name="Gerwick W.H."/>
            <person name="Gerwick L."/>
        </authorList>
    </citation>
    <scope>NUCLEOTIDE SEQUENCE</scope>
    <source>
        <strain evidence="3">SIO1C4</strain>
    </source>
</reference>
<dbReference type="GO" id="GO:0030288">
    <property type="term" value="C:outer membrane-bounded periplasmic space"/>
    <property type="evidence" value="ECO:0007669"/>
    <property type="project" value="TreeGrafter"/>
</dbReference>
<evidence type="ECO:0000313" key="3">
    <source>
        <dbReference type="EMBL" id="NER29359.1"/>
    </source>
</evidence>
<protein>
    <submittedName>
        <fullName evidence="3">AMIN domain-containing protein</fullName>
    </submittedName>
</protein>
<dbReference type="PANTHER" id="PTHR30404:SF0">
    <property type="entry name" value="N-ACETYLMURAMOYL-L-ALANINE AMIDASE AMIC"/>
    <property type="match status" value="1"/>
</dbReference>
<gene>
    <name evidence="3" type="ORF">F6J89_17465</name>
</gene>
<evidence type="ECO:0000259" key="2">
    <source>
        <dbReference type="Pfam" id="PF11741"/>
    </source>
</evidence>
<dbReference type="Pfam" id="PF11741">
    <property type="entry name" value="AMIN"/>
    <property type="match status" value="1"/>
</dbReference>
<feature type="domain" description="AMIN" evidence="2">
    <location>
        <begin position="19"/>
        <end position="93"/>
    </location>
</feature>
<organism evidence="3">
    <name type="scientific">Symploca sp. SIO1C4</name>
    <dbReference type="NCBI Taxonomy" id="2607765"/>
    <lineage>
        <taxon>Bacteria</taxon>
        <taxon>Bacillati</taxon>
        <taxon>Cyanobacteriota</taxon>
        <taxon>Cyanophyceae</taxon>
        <taxon>Coleofasciculales</taxon>
        <taxon>Coleofasciculaceae</taxon>
        <taxon>Symploca</taxon>
    </lineage>
</organism>
<evidence type="ECO:0000256" key="1">
    <source>
        <dbReference type="ARBA" id="ARBA00022801"/>
    </source>
</evidence>
<accession>A0A6B3N8A8</accession>
<keyword evidence="1" id="KW-0378">Hydrolase</keyword>
<dbReference type="InterPro" id="IPR021731">
    <property type="entry name" value="AMIN_dom"/>
</dbReference>
<dbReference type="PANTHER" id="PTHR30404">
    <property type="entry name" value="N-ACETYLMURAMOYL-L-ALANINE AMIDASE"/>
    <property type="match status" value="1"/>
</dbReference>
<sequence>MSSLPAQGRQLLFFHFDRSQNLLEFTTDVGVQPQAQLIANPTRVVIDLPGIVLGGRTTKQQVGGAIREVRVGQFQNQTTRIVIELAPGYTLNPEEVIFRGMAANQWIVQLPTPQMPDFSPTQVSPADNTLGNQVATAMLQLDSFQVTRDGFFIRTSGGQPESIKARRSRDRRRIEIEILGATLSQYLWEQELEVNRYGVGQIRFAQIQDWPPVVRITLNVTKDSPDWQASFNRTGGIVVLPKETTFSSQLNQLQQLNQSPPFMRSSGSRVIM</sequence>
<dbReference type="GO" id="GO:0008745">
    <property type="term" value="F:N-acetylmuramoyl-L-alanine amidase activity"/>
    <property type="evidence" value="ECO:0007669"/>
    <property type="project" value="TreeGrafter"/>
</dbReference>